<evidence type="ECO:0000313" key="1">
    <source>
        <dbReference type="EMBL" id="EYC26463.1"/>
    </source>
</evidence>
<dbReference type="EMBL" id="JARK01001346">
    <property type="protein sequence ID" value="EYC26463.1"/>
    <property type="molecule type" value="Genomic_DNA"/>
</dbReference>
<protein>
    <submittedName>
        <fullName evidence="1">Uncharacterized protein</fullName>
    </submittedName>
</protein>
<organism evidence="1 2">
    <name type="scientific">Ancylostoma ceylanicum</name>
    <dbReference type="NCBI Taxonomy" id="53326"/>
    <lineage>
        <taxon>Eukaryota</taxon>
        <taxon>Metazoa</taxon>
        <taxon>Ecdysozoa</taxon>
        <taxon>Nematoda</taxon>
        <taxon>Chromadorea</taxon>
        <taxon>Rhabditida</taxon>
        <taxon>Rhabditina</taxon>
        <taxon>Rhabditomorpha</taxon>
        <taxon>Strongyloidea</taxon>
        <taxon>Ancylostomatidae</taxon>
        <taxon>Ancylostomatinae</taxon>
        <taxon>Ancylostoma</taxon>
    </lineage>
</organism>
<name>A0A016VI69_9BILA</name>
<keyword evidence="2" id="KW-1185">Reference proteome</keyword>
<gene>
    <name evidence="1" type="primary">Acey_s0010.g1168</name>
    <name evidence="1" type="ORF">Y032_0010g1168</name>
</gene>
<proteinExistence type="predicted"/>
<sequence length="80" mass="9604">MHQRWSSSQLASTEEGGKKIHAIWWRPDCERYEVTRNSKTNKTTLHRKGLNLFLKKKQNKLHDCKLYKATFRRTHPNSHD</sequence>
<accession>A0A016VI69</accession>
<comment type="caution">
    <text evidence="1">The sequence shown here is derived from an EMBL/GenBank/DDBJ whole genome shotgun (WGS) entry which is preliminary data.</text>
</comment>
<evidence type="ECO:0000313" key="2">
    <source>
        <dbReference type="Proteomes" id="UP000024635"/>
    </source>
</evidence>
<dbReference type="AlphaFoldDB" id="A0A016VI69"/>
<reference evidence="2" key="1">
    <citation type="journal article" date="2015" name="Nat. Genet.">
        <title>The genome and transcriptome of the zoonotic hookworm Ancylostoma ceylanicum identify infection-specific gene families.</title>
        <authorList>
            <person name="Schwarz E.M."/>
            <person name="Hu Y."/>
            <person name="Antoshechkin I."/>
            <person name="Miller M.M."/>
            <person name="Sternberg P.W."/>
            <person name="Aroian R.V."/>
        </authorList>
    </citation>
    <scope>NUCLEOTIDE SEQUENCE</scope>
    <source>
        <strain evidence="2">HY135</strain>
    </source>
</reference>
<dbReference type="Proteomes" id="UP000024635">
    <property type="component" value="Unassembled WGS sequence"/>
</dbReference>